<dbReference type="Pfam" id="PF18930">
    <property type="entry name" value="DUF5679"/>
    <property type="match status" value="1"/>
</dbReference>
<name>A0A6J7XVS5_9ZZZZ</name>
<gene>
    <name evidence="2" type="ORF">UFOPK3554_00790</name>
</gene>
<protein>
    <submittedName>
        <fullName evidence="2">Unannotated protein</fullName>
    </submittedName>
</protein>
<accession>A0A6J7XVS5</accession>
<evidence type="ECO:0000259" key="1">
    <source>
        <dbReference type="Pfam" id="PF18930"/>
    </source>
</evidence>
<dbReference type="InterPro" id="IPR044044">
    <property type="entry name" value="DUF5679"/>
</dbReference>
<reference evidence="2" key="1">
    <citation type="submission" date="2020-05" db="EMBL/GenBank/DDBJ databases">
        <authorList>
            <person name="Chiriac C."/>
            <person name="Salcher M."/>
            <person name="Ghai R."/>
            <person name="Kavagutti S V."/>
        </authorList>
    </citation>
    <scope>NUCLEOTIDE SEQUENCE</scope>
</reference>
<sequence>MSVVGGIVNPARLPLFGKKFPKASMRRLGEKMTETYKGDAYCVKCKEKRDFEGTVKVSDSGRRMAQGICPVCGTKVNRILGKAQ</sequence>
<dbReference type="EMBL" id="CAFBSG010000010">
    <property type="protein sequence ID" value="CAB5240355.1"/>
    <property type="molecule type" value="Genomic_DNA"/>
</dbReference>
<dbReference type="AlphaFoldDB" id="A0A6J7XVS5"/>
<evidence type="ECO:0000313" key="2">
    <source>
        <dbReference type="EMBL" id="CAB5240355.1"/>
    </source>
</evidence>
<feature type="domain" description="DUF5679" evidence="1">
    <location>
        <begin position="41"/>
        <end position="79"/>
    </location>
</feature>
<proteinExistence type="predicted"/>
<organism evidence="2">
    <name type="scientific">freshwater metagenome</name>
    <dbReference type="NCBI Taxonomy" id="449393"/>
    <lineage>
        <taxon>unclassified sequences</taxon>
        <taxon>metagenomes</taxon>
        <taxon>ecological metagenomes</taxon>
    </lineage>
</organism>